<keyword evidence="18" id="KW-1185">Reference proteome</keyword>
<evidence type="ECO:0000256" key="2">
    <source>
        <dbReference type="ARBA" id="ARBA00001958"/>
    </source>
</evidence>
<evidence type="ECO:0000256" key="1">
    <source>
        <dbReference type="ARBA" id="ARBA00001206"/>
    </source>
</evidence>
<dbReference type="EMBL" id="JFBT01000001">
    <property type="protein sequence ID" value="EXG79391.1"/>
    <property type="molecule type" value="Genomic_DNA"/>
</dbReference>
<comment type="function">
    <text evidence="16">Catalyzes the phosphorylation of pantothenate (Pan), the first step in CoA biosynthesis.</text>
</comment>
<comment type="subcellular location">
    <subcellularLocation>
        <location evidence="3 16">Cytoplasm</location>
    </subcellularLocation>
</comment>
<feature type="active site" description="Proton acceptor" evidence="16">
    <location>
        <position position="107"/>
    </location>
</feature>
<comment type="cofactor">
    <cofactor evidence="2">
        <name>K(+)</name>
        <dbReference type="ChEBI" id="CHEBI:29103"/>
    </cofactor>
</comment>
<keyword evidence="8 16" id="KW-0808">Transferase</keyword>
<dbReference type="GO" id="GO:0005524">
    <property type="term" value="F:ATP binding"/>
    <property type="evidence" value="ECO:0007669"/>
    <property type="project" value="UniProtKB-UniRule"/>
</dbReference>
<dbReference type="EC" id="2.7.1.33" evidence="6 16"/>
<evidence type="ECO:0000256" key="9">
    <source>
        <dbReference type="ARBA" id="ARBA00022741"/>
    </source>
</evidence>
<feature type="binding site" evidence="16">
    <location>
        <begin position="6"/>
        <end position="13"/>
    </location>
    <ligand>
        <name>ATP</name>
        <dbReference type="ChEBI" id="CHEBI:30616"/>
    </ligand>
</feature>
<evidence type="ECO:0000256" key="5">
    <source>
        <dbReference type="ARBA" id="ARBA00011738"/>
    </source>
</evidence>
<keyword evidence="16" id="KW-0479">Metal-binding</keyword>
<comment type="caution">
    <text evidence="17">The sequence shown here is derived from an EMBL/GenBank/DDBJ whole genome shotgun (WGS) entry which is preliminary data.</text>
</comment>
<dbReference type="InterPro" id="IPR004619">
    <property type="entry name" value="Type_III_PanK"/>
</dbReference>
<dbReference type="RefSeq" id="WP_035847995.1">
    <property type="nucleotide sequence ID" value="NZ_KK073874.1"/>
</dbReference>
<evidence type="ECO:0000256" key="15">
    <source>
        <dbReference type="ARBA" id="ARBA00040883"/>
    </source>
</evidence>
<keyword evidence="9 16" id="KW-0547">Nucleotide-binding</keyword>
<dbReference type="GO" id="GO:0015937">
    <property type="term" value="P:coenzyme A biosynthetic process"/>
    <property type="evidence" value="ECO:0007669"/>
    <property type="project" value="UniProtKB-UniRule"/>
</dbReference>
<evidence type="ECO:0000256" key="16">
    <source>
        <dbReference type="HAMAP-Rule" id="MF_01274"/>
    </source>
</evidence>
<dbReference type="Gene3D" id="3.30.420.40">
    <property type="match status" value="2"/>
</dbReference>
<evidence type="ECO:0000256" key="7">
    <source>
        <dbReference type="ARBA" id="ARBA00022490"/>
    </source>
</evidence>
<evidence type="ECO:0000256" key="13">
    <source>
        <dbReference type="ARBA" id="ARBA00022993"/>
    </source>
</evidence>
<evidence type="ECO:0000256" key="11">
    <source>
        <dbReference type="ARBA" id="ARBA00022840"/>
    </source>
</evidence>
<evidence type="ECO:0000256" key="14">
    <source>
        <dbReference type="ARBA" id="ARBA00038036"/>
    </source>
</evidence>
<organism evidence="17 18">
    <name type="scientific">Cryptosporangium arvum DSM 44712</name>
    <dbReference type="NCBI Taxonomy" id="927661"/>
    <lineage>
        <taxon>Bacteria</taxon>
        <taxon>Bacillati</taxon>
        <taxon>Actinomycetota</taxon>
        <taxon>Actinomycetes</taxon>
        <taxon>Cryptosporangiales</taxon>
        <taxon>Cryptosporangiaceae</taxon>
        <taxon>Cryptosporangium</taxon>
    </lineage>
</organism>
<evidence type="ECO:0000256" key="3">
    <source>
        <dbReference type="ARBA" id="ARBA00004496"/>
    </source>
</evidence>
<dbReference type="Proteomes" id="UP000021053">
    <property type="component" value="Unassembled WGS sequence"/>
</dbReference>
<evidence type="ECO:0000256" key="8">
    <source>
        <dbReference type="ARBA" id="ARBA00022679"/>
    </source>
</evidence>
<feature type="binding site" evidence="16">
    <location>
        <position position="182"/>
    </location>
    <ligand>
        <name>substrate</name>
    </ligand>
</feature>
<dbReference type="GO" id="GO:0005737">
    <property type="term" value="C:cytoplasm"/>
    <property type="evidence" value="ECO:0007669"/>
    <property type="project" value="UniProtKB-SubCell"/>
</dbReference>
<dbReference type="NCBIfam" id="NF009845">
    <property type="entry name" value="PRK13318.1-3"/>
    <property type="match status" value="1"/>
</dbReference>
<dbReference type="HAMAP" id="MF_01274">
    <property type="entry name" value="Pantothen_kinase_3"/>
    <property type="match status" value="1"/>
</dbReference>
<reference evidence="17 18" key="1">
    <citation type="submission" date="2013-07" db="EMBL/GenBank/DDBJ databases">
        <authorList>
            <consortium name="DOE Joint Genome Institute"/>
            <person name="Eisen J."/>
            <person name="Huntemann M."/>
            <person name="Han J."/>
            <person name="Chen A."/>
            <person name="Kyrpides N."/>
            <person name="Mavromatis K."/>
            <person name="Markowitz V."/>
            <person name="Palaniappan K."/>
            <person name="Ivanova N."/>
            <person name="Schaumberg A."/>
            <person name="Pati A."/>
            <person name="Liolios K."/>
            <person name="Nordberg H.P."/>
            <person name="Cantor M.N."/>
            <person name="Hua S.X."/>
            <person name="Woyke T."/>
        </authorList>
    </citation>
    <scope>NUCLEOTIDE SEQUENCE [LARGE SCALE GENOMIC DNA]</scope>
    <source>
        <strain evidence="17 18">DSM 44712</strain>
    </source>
</reference>
<comment type="subunit">
    <text evidence="5 16">Homodimer.</text>
</comment>
<comment type="similarity">
    <text evidence="14 16">Belongs to the type III pantothenate kinase family.</text>
</comment>
<proteinExistence type="inferred from homology"/>
<dbReference type="CDD" id="cd24015">
    <property type="entry name" value="ASKHA_NBD_PanK-III"/>
    <property type="match status" value="1"/>
</dbReference>
<dbReference type="NCBIfam" id="TIGR00671">
    <property type="entry name" value="baf"/>
    <property type="match status" value="1"/>
</dbReference>
<dbReference type="PANTHER" id="PTHR34265:SF1">
    <property type="entry name" value="TYPE III PANTOTHENATE KINASE"/>
    <property type="match status" value="1"/>
</dbReference>
<dbReference type="GO" id="GO:0004594">
    <property type="term" value="F:pantothenate kinase activity"/>
    <property type="evidence" value="ECO:0007669"/>
    <property type="project" value="UniProtKB-UniRule"/>
</dbReference>
<accession>A0A011ABJ5</accession>
<comment type="catalytic activity">
    <reaction evidence="1 16">
        <text>(R)-pantothenate + ATP = (R)-4'-phosphopantothenate + ADP + H(+)</text>
        <dbReference type="Rhea" id="RHEA:16373"/>
        <dbReference type="ChEBI" id="CHEBI:10986"/>
        <dbReference type="ChEBI" id="CHEBI:15378"/>
        <dbReference type="ChEBI" id="CHEBI:29032"/>
        <dbReference type="ChEBI" id="CHEBI:30616"/>
        <dbReference type="ChEBI" id="CHEBI:456216"/>
        <dbReference type="EC" id="2.7.1.33"/>
    </reaction>
</comment>
<evidence type="ECO:0000256" key="6">
    <source>
        <dbReference type="ARBA" id="ARBA00012102"/>
    </source>
</evidence>
<feature type="binding site" evidence="16">
    <location>
        <position position="127"/>
    </location>
    <ligand>
        <name>K(+)</name>
        <dbReference type="ChEBI" id="CHEBI:29103"/>
    </ligand>
</feature>
<dbReference type="InterPro" id="IPR043129">
    <property type="entry name" value="ATPase_NBD"/>
</dbReference>
<dbReference type="NCBIfam" id="NF009855">
    <property type="entry name" value="PRK13321.1"/>
    <property type="match status" value="1"/>
</dbReference>
<sequence length="253" mass="26859">MLLTIDVGNTNIVLATFSGEKLVHSWRVRTDSRMTADELALLFRGLLESEAVQITGVSACSTVPATLRELRAMLDRYYGDIPTMIIEPGVRTGVSIVMDNPKEVGSDRIMNTLATYHLFGGPAVVVDFGTSTNFDVVGPDGAFMGGALAPGIDISVDALAARAAQLRKVELVRPRSVIGKNTVEALQSGIIYGFAGQVDGIARRMVEELGGASAVVATGGLAPLVIGESREITHHEPNLTLIGLRLAFDRAAR</sequence>
<keyword evidence="13 16" id="KW-0173">Coenzyme A biosynthesis</keyword>
<name>A0A011ABJ5_9ACTN</name>
<comment type="cofactor">
    <cofactor evidence="16">
        <name>NH4(+)</name>
        <dbReference type="ChEBI" id="CHEBI:28938"/>
    </cofactor>
    <cofactor evidence="16">
        <name>K(+)</name>
        <dbReference type="ChEBI" id="CHEBI:29103"/>
    </cofactor>
    <text evidence="16">A monovalent cation. Ammonium or potassium.</text>
</comment>
<gene>
    <name evidence="16" type="primary">coaX</name>
    <name evidence="17" type="ORF">CryarDRAFT_0426</name>
</gene>
<keyword evidence="11 16" id="KW-0067">ATP-binding</keyword>
<evidence type="ECO:0000313" key="18">
    <source>
        <dbReference type="Proteomes" id="UP000021053"/>
    </source>
</evidence>
<dbReference type="Pfam" id="PF03309">
    <property type="entry name" value="Pan_kinase"/>
    <property type="match status" value="1"/>
</dbReference>
<dbReference type="UniPathway" id="UPA00241">
    <property type="reaction ID" value="UER00352"/>
</dbReference>
<keyword evidence="12 16" id="KW-0630">Potassium</keyword>
<evidence type="ECO:0000256" key="12">
    <source>
        <dbReference type="ARBA" id="ARBA00022958"/>
    </source>
</evidence>
<dbReference type="PATRIC" id="fig|927661.3.peg.410"/>
<dbReference type="HOGENOM" id="CLU_066627_1_0_11"/>
<feature type="binding site" evidence="16">
    <location>
        <begin position="105"/>
        <end position="108"/>
    </location>
    <ligand>
        <name>substrate</name>
    </ligand>
</feature>
<dbReference type="PANTHER" id="PTHR34265">
    <property type="entry name" value="TYPE III PANTOTHENATE KINASE"/>
    <property type="match status" value="1"/>
</dbReference>
<keyword evidence="10 16" id="KW-0418">Kinase</keyword>
<evidence type="ECO:0000256" key="4">
    <source>
        <dbReference type="ARBA" id="ARBA00005225"/>
    </source>
</evidence>
<protein>
    <recommendedName>
        <fullName evidence="15 16">Type III pantothenate kinase</fullName>
        <ecNumber evidence="6 16">2.7.1.33</ecNumber>
    </recommendedName>
    <alternativeName>
        <fullName evidence="16">PanK-III</fullName>
    </alternativeName>
    <alternativeName>
        <fullName evidence="16">Pantothenic acid kinase</fullName>
    </alternativeName>
</protein>
<dbReference type="SUPFAM" id="SSF53067">
    <property type="entry name" value="Actin-like ATPase domain"/>
    <property type="match status" value="2"/>
</dbReference>
<keyword evidence="7 16" id="KW-0963">Cytoplasm</keyword>
<evidence type="ECO:0000256" key="10">
    <source>
        <dbReference type="ARBA" id="ARBA00022777"/>
    </source>
</evidence>
<comment type="pathway">
    <text evidence="4 16">Cofactor biosynthesis; coenzyme A biosynthesis; CoA from (R)-pantothenate: step 1/5.</text>
</comment>
<dbReference type="AlphaFoldDB" id="A0A011ABJ5"/>
<dbReference type="GO" id="GO:0046872">
    <property type="term" value="F:metal ion binding"/>
    <property type="evidence" value="ECO:0007669"/>
    <property type="project" value="UniProtKB-KW"/>
</dbReference>
<dbReference type="OrthoDB" id="9804707at2"/>
<feature type="binding site" evidence="16">
    <location>
        <position position="130"/>
    </location>
    <ligand>
        <name>ATP</name>
        <dbReference type="ChEBI" id="CHEBI:30616"/>
    </ligand>
</feature>
<evidence type="ECO:0000313" key="17">
    <source>
        <dbReference type="EMBL" id="EXG79391.1"/>
    </source>
</evidence>
<comment type="caution">
    <text evidence="16">Lacks conserved residue(s) required for the propagation of feature annotation.</text>
</comment>